<feature type="region of interest" description="Disordered" evidence="1">
    <location>
        <begin position="62"/>
        <end position="126"/>
    </location>
</feature>
<evidence type="ECO:0000313" key="2">
    <source>
        <dbReference type="EMBL" id="KAJ1217683.1"/>
    </source>
</evidence>
<protein>
    <submittedName>
        <fullName evidence="2">Uncharacterized protein</fullName>
    </submittedName>
</protein>
<keyword evidence="3" id="KW-1185">Reference proteome</keyword>
<dbReference type="AlphaFoldDB" id="A0AAV7WUA1"/>
<organism evidence="2 3">
    <name type="scientific">Pleurodeles waltl</name>
    <name type="common">Iberian ribbed newt</name>
    <dbReference type="NCBI Taxonomy" id="8319"/>
    <lineage>
        <taxon>Eukaryota</taxon>
        <taxon>Metazoa</taxon>
        <taxon>Chordata</taxon>
        <taxon>Craniata</taxon>
        <taxon>Vertebrata</taxon>
        <taxon>Euteleostomi</taxon>
        <taxon>Amphibia</taxon>
        <taxon>Batrachia</taxon>
        <taxon>Caudata</taxon>
        <taxon>Salamandroidea</taxon>
        <taxon>Salamandridae</taxon>
        <taxon>Pleurodelinae</taxon>
        <taxon>Pleurodeles</taxon>
    </lineage>
</organism>
<comment type="caution">
    <text evidence="2">The sequence shown here is derived from an EMBL/GenBank/DDBJ whole genome shotgun (WGS) entry which is preliminary data.</text>
</comment>
<sequence>MVPDISTHEEHRKLCHFTRNICACDGPTLSSDLPYPWGTGRAELPDPEVLGQEPILKNFWVKTGRKGTLRSDPGKQVEKPGKNGTPKERTATSGTEEKTRMDPQTAQEQEDIGATSRHLKEGRTRRQYFTTTAMLWEECGLRRCVGRGKQDQRGGREARREGKM</sequence>
<feature type="compositionally biased region" description="Basic and acidic residues" evidence="1">
    <location>
        <begin position="72"/>
        <end position="101"/>
    </location>
</feature>
<dbReference type="Proteomes" id="UP001066276">
    <property type="component" value="Chromosome 1_1"/>
</dbReference>
<proteinExistence type="predicted"/>
<name>A0AAV7WUA1_PLEWA</name>
<dbReference type="EMBL" id="JANPWB010000001">
    <property type="protein sequence ID" value="KAJ1217683.1"/>
    <property type="molecule type" value="Genomic_DNA"/>
</dbReference>
<accession>A0AAV7WUA1</accession>
<gene>
    <name evidence="2" type="ORF">NDU88_005275</name>
</gene>
<reference evidence="2" key="1">
    <citation type="journal article" date="2022" name="bioRxiv">
        <title>Sequencing and chromosome-scale assembly of the giantPleurodeles waltlgenome.</title>
        <authorList>
            <person name="Brown T."/>
            <person name="Elewa A."/>
            <person name="Iarovenko S."/>
            <person name="Subramanian E."/>
            <person name="Araus A.J."/>
            <person name="Petzold A."/>
            <person name="Susuki M."/>
            <person name="Suzuki K.-i.T."/>
            <person name="Hayashi T."/>
            <person name="Toyoda A."/>
            <person name="Oliveira C."/>
            <person name="Osipova E."/>
            <person name="Leigh N.D."/>
            <person name="Simon A."/>
            <person name="Yun M.H."/>
        </authorList>
    </citation>
    <scope>NUCLEOTIDE SEQUENCE</scope>
    <source>
        <strain evidence="2">20211129_DDA</strain>
        <tissue evidence="2">Liver</tissue>
    </source>
</reference>
<evidence type="ECO:0000313" key="3">
    <source>
        <dbReference type="Proteomes" id="UP001066276"/>
    </source>
</evidence>
<evidence type="ECO:0000256" key="1">
    <source>
        <dbReference type="SAM" id="MobiDB-lite"/>
    </source>
</evidence>